<comment type="caution">
    <text evidence="3">The sequence shown here is derived from an EMBL/GenBank/DDBJ whole genome shotgun (WGS) entry which is preliminary data.</text>
</comment>
<sequence length="254" mass="28498">MARAPETVFYPTYNPPYSPYHVNVGSPIDTDVTHDDSKRSDNNQSEKRSDAVPDTNVVRGPWWMLSFEKRSSLVLSQLGYYILASGSAASVAVGCVEGWRGAFDAHREWMLRAWLYNGALVTTHAAVVISARIIALIHGYYSHMRCSEIRYLVSSDRISQDFPQCSTPEAIANPDSHYLVVKATWDEGKVGQSSAIRASFGMSILLAIFLHSIGVEIYIRVTRGESEKLQELSRQRRIRAHESSVKPYMISSEH</sequence>
<feature type="transmembrane region" description="Helical" evidence="2">
    <location>
        <begin position="198"/>
        <end position="219"/>
    </location>
</feature>
<dbReference type="AlphaFoldDB" id="A0A8H3I0K2"/>
<reference evidence="3" key="1">
    <citation type="submission" date="2021-01" db="EMBL/GenBank/DDBJ databases">
        <authorList>
            <person name="Kaushik A."/>
        </authorList>
    </citation>
    <scope>NUCLEOTIDE SEQUENCE</scope>
    <source>
        <strain evidence="3">AG5</strain>
    </source>
</reference>
<feature type="transmembrane region" description="Helical" evidence="2">
    <location>
        <begin position="119"/>
        <end position="141"/>
    </location>
</feature>
<name>A0A8H3I0K2_9AGAM</name>
<keyword evidence="2" id="KW-1133">Transmembrane helix</keyword>
<evidence type="ECO:0000256" key="1">
    <source>
        <dbReference type="SAM" id="MobiDB-lite"/>
    </source>
</evidence>
<dbReference type="Proteomes" id="UP000663827">
    <property type="component" value="Unassembled WGS sequence"/>
</dbReference>
<dbReference type="EMBL" id="CAJNJQ010002719">
    <property type="protein sequence ID" value="CAE7183392.1"/>
    <property type="molecule type" value="Genomic_DNA"/>
</dbReference>
<evidence type="ECO:0000313" key="4">
    <source>
        <dbReference type="Proteomes" id="UP000663827"/>
    </source>
</evidence>
<gene>
    <name evidence="3" type="ORF">RDB_LOCUS119701</name>
</gene>
<evidence type="ECO:0000256" key="2">
    <source>
        <dbReference type="SAM" id="Phobius"/>
    </source>
</evidence>
<protein>
    <recommendedName>
        <fullName evidence="5">Transmembrane protein</fullName>
    </recommendedName>
</protein>
<feature type="region of interest" description="Disordered" evidence="1">
    <location>
        <begin position="28"/>
        <end position="53"/>
    </location>
</feature>
<evidence type="ECO:0008006" key="5">
    <source>
        <dbReference type="Google" id="ProtNLM"/>
    </source>
</evidence>
<feature type="compositionally biased region" description="Basic and acidic residues" evidence="1">
    <location>
        <begin position="31"/>
        <end position="51"/>
    </location>
</feature>
<accession>A0A8H3I0K2</accession>
<keyword evidence="2" id="KW-0472">Membrane</keyword>
<keyword evidence="2" id="KW-0812">Transmembrane</keyword>
<proteinExistence type="predicted"/>
<evidence type="ECO:0000313" key="3">
    <source>
        <dbReference type="EMBL" id="CAE7183392.1"/>
    </source>
</evidence>
<organism evidence="3 4">
    <name type="scientific">Rhizoctonia solani</name>
    <dbReference type="NCBI Taxonomy" id="456999"/>
    <lineage>
        <taxon>Eukaryota</taxon>
        <taxon>Fungi</taxon>
        <taxon>Dikarya</taxon>
        <taxon>Basidiomycota</taxon>
        <taxon>Agaricomycotina</taxon>
        <taxon>Agaricomycetes</taxon>
        <taxon>Cantharellales</taxon>
        <taxon>Ceratobasidiaceae</taxon>
        <taxon>Rhizoctonia</taxon>
    </lineage>
</organism>